<dbReference type="EMBL" id="PJEX01000188">
    <property type="protein sequence ID" value="TKW53378.1"/>
    <property type="molecule type" value="Genomic_DNA"/>
</dbReference>
<feature type="region of interest" description="Disordered" evidence="1">
    <location>
        <begin position="43"/>
        <end position="80"/>
    </location>
</feature>
<reference evidence="2 3" key="1">
    <citation type="journal article" date="2019" name="PLoS ONE">
        <title>Comparative genome analysis indicates high evolutionary potential of pathogenicity genes in Colletotrichum tanaceti.</title>
        <authorList>
            <person name="Lelwala R.V."/>
            <person name="Korhonen P.K."/>
            <person name="Young N.D."/>
            <person name="Scott J.B."/>
            <person name="Ades P.A."/>
            <person name="Gasser R.B."/>
            <person name="Taylor P.W.J."/>
        </authorList>
    </citation>
    <scope>NUCLEOTIDE SEQUENCE [LARGE SCALE GENOMIC DNA]</scope>
    <source>
        <strain evidence="2">BRIP57314</strain>
    </source>
</reference>
<name>A0A4U6XCB0_9PEZI</name>
<dbReference type="AlphaFoldDB" id="A0A4U6XCB0"/>
<dbReference type="Proteomes" id="UP000310108">
    <property type="component" value="Unassembled WGS sequence"/>
</dbReference>
<sequence>MSFEREVDKGRWMADVNSDVLFGDSLRKQMRAQAEYNAERRCTPADTMLAPHGPGSAQRRSPRQLTEVKTGDANKSTIPH</sequence>
<evidence type="ECO:0000313" key="3">
    <source>
        <dbReference type="Proteomes" id="UP000310108"/>
    </source>
</evidence>
<comment type="caution">
    <text evidence="2">The sequence shown here is derived from an EMBL/GenBank/DDBJ whole genome shotgun (WGS) entry which is preliminary data.</text>
</comment>
<evidence type="ECO:0000313" key="2">
    <source>
        <dbReference type="EMBL" id="TKW53378.1"/>
    </source>
</evidence>
<protein>
    <submittedName>
        <fullName evidence="2">Uncharacterized protein</fullName>
    </submittedName>
</protein>
<organism evidence="2 3">
    <name type="scientific">Colletotrichum tanaceti</name>
    <dbReference type="NCBI Taxonomy" id="1306861"/>
    <lineage>
        <taxon>Eukaryota</taxon>
        <taxon>Fungi</taxon>
        <taxon>Dikarya</taxon>
        <taxon>Ascomycota</taxon>
        <taxon>Pezizomycotina</taxon>
        <taxon>Sordariomycetes</taxon>
        <taxon>Hypocreomycetidae</taxon>
        <taxon>Glomerellales</taxon>
        <taxon>Glomerellaceae</taxon>
        <taxon>Colletotrichum</taxon>
        <taxon>Colletotrichum destructivum species complex</taxon>
    </lineage>
</organism>
<accession>A0A4U6XCB0</accession>
<keyword evidence="3" id="KW-1185">Reference proteome</keyword>
<evidence type="ECO:0000256" key="1">
    <source>
        <dbReference type="SAM" id="MobiDB-lite"/>
    </source>
</evidence>
<gene>
    <name evidence="2" type="ORF">CTA1_11577</name>
</gene>
<proteinExistence type="predicted"/>